<dbReference type="Proteomes" id="UP000295573">
    <property type="component" value="Unassembled WGS sequence"/>
</dbReference>
<dbReference type="GO" id="GO:0008168">
    <property type="term" value="F:methyltransferase activity"/>
    <property type="evidence" value="ECO:0007669"/>
    <property type="project" value="UniProtKB-KW"/>
</dbReference>
<sequence>MAAVRRSTAELTTFREAWDAALYGPDGFYRRERPAAHFRTSVHASELFGQAVARLARAVGASEVVDVGAGSGELGRVLRSEGLEVVEVELDDSLPSTAGLVIANEWLDNVPCEVAELDEDGVPRYLLADWSLGDVVEGNDLAWLETWWPLAEPGDRAEIGLTRDQAWADVVGRLAPGGVAVAIDYGHVRAGRPPYGTVTGFRAGRECDPVLDGSCDVTAHVALDSLGGSLVMQRDALQALGVSAARPSLELAQTDPLRYIAELSSAGEAAELLDPSGLGGFGWVWTAADEAAVRRASRALSA</sequence>
<accession>A0A4R2IXH6</accession>
<dbReference type="Pfam" id="PF02636">
    <property type="entry name" value="Methyltransf_28"/>
    <property type="match status" value="1"/>
</dbReference>
<dbReference type="InterPro" id="IPR029063">
    <property type="entry name" value="SAM-dependent_MTases_sf"/>
</dbReference>
<reference evidence="3 4" key="1">
    <citation type="journal article" date="2015" name="Stand. Genomic Sci.">
        <title>Genomic Encyclopedia of Bacterial and Archaeal Type Strains, Phase III: the genomes of soil and plant-associated and newly described type strains.</title>
        <authorList>
            <person name="Whitman W.B."/>
            <person name="Woyke T."/>
            <person name="Klenk H.P."/>
            <person name="Zhou Y."/>
            <person name="Lilburn T.G."/>
            <person name="Beck B.J."/>
            <person name="De Vos P."/>
            <person name="Vandamme P."/>
            <person name="Eisen J.A."/>
            <person name="Garrity G."/>
            <person name="Hugenholtz P."/>
            <person name="Kyrpides N.C."/>
        </authorList>
    </citation>
    <scope>NUCLEOTIDE SEQUENCE [LARGE SCALE GENOMIC DNA]</scope>
    <source>
        <strain evidence="3 4">VKM Ac-2541</strain>
    </source>
</reference>
<evidence type="ECO:0000256" key="1">
    <source>
        <dbReference type="ARBA" id="ARBA00022603"/>
    </source>
</evidence>
<protein>
    <submittedName>
        <fullName evidence="3">SAM-dependent MidA family methyltransferase</fullName>
    </submittedName>
</protein>
<dbReference type="InterPro" id="IPR038375">
    <property type="entry name" value="NDUFAF7_sf"/>
</dbReference>
<proteinExistence type="predicted"/>
<evidence type="ECO:0000313" key="3">
    <source>
        <dbReference type="EMBL" id="TCO49186.1"/>
    </source>
</evidence>
<evidence type="ECO:0000313" key="4">
    <source>
        <dbReference type="Proteomes" id="UP000295573"/>
    </source>
</evidence>
<gene>
    <name evidence="3" type="ORF">EV646_103164</name>
</gene>
<dbReference type="Gene3D" id="3.40.50.12710">
    <property type="match status" value="2"/>
</dbReference>
<dbReference type="AlphaFoldDB" id="A0A4R2IXH6"/>
<comment type="caution">
    <text evidence="3">The sequence shown here is derived from an EMBL/GenBank/DDBJ whole genome shotgun (WGS) entry which is preliminary data.</text>
</comment>
<name>A0A4R2IXH6_9ACTN</name>
<keyword evidence="1 3" id="KW-0489">Methyltransferase</keyword>
<dbReference type="InterPro" id="IPR003788">
    <property type="entry name" value="NDUFAF7"/>
</dbReference>
<dbReference type="SUPFAM" id="SSF53335">
    <property type="entry name" value="S-adenosyl-L-methionine-dependent methyltransferases"/>
    <property type="match status" value="1"/>
</dbReference>
<keyword evidence="4" id="KW-1185">Reference proteome</keyword>
<dbReference type="EMBL" id="SLWR01000003">
    <property type="protein sequence ID" value="TCO49186.1"/>
    <property type="molecule type" value="Genomic_DNA"/>
</dbReference>
<dbReference type="GO" id="GO:0032259">
    <property type="term" value="P:methylation"/>
    <property type="evidence" value="ECO:0007669"/>
    <property type="project" value="UniProtKB-KW"/>
</dbReference>
<keyword evidence="2 3" id="KW-0808">Transferase</keyword>
<organism evidence="3 4">
    <name type="scientific">Kribbella antiqua</name>
    <dbReference type="NCBI Taxonomy" id="2512217"/>
    <lineage>
        <taxon>Bacteria</taxon>
        <taxon>Bacillati</taxon>
        <taxon>Actinomycetota</taxon>
        <taxon>Actinomycetes</taxon>
        <taxon>Propionibacteriales</taxon>
        <taxon>Kribbellaceae</taxon>
        <taxon>Kribbella</taxon>
    </lineage>
</organism>
<evidence type="ECO:0000256" key="2">
    <source>
        <dbReference type="ARBA" id="ARBA00022679"/>
    </source>
</evidence>